<organism evidence="1">
    <name type="scientific">Arundo donax</name>
    <name type="common">Giant reed</name>
    <name type="synonym">Donax arundinaceus</name>
    <dbReference type="NCBI Taxonomy" id="35708"/>
    <lineage>
        <taxon>Eukaryota</taxon>
        <taxon>Viridiplantae</taxon>
        <taxon>Streptophyta</taxon>
        <taxon>Embryophyta</taxon>
        <taxon>Tracheophyta</taxon>
        <taxon>Spermatophyta</taxon>
        <taxon>Magnoliopsida</taxon>
        <taxon>Liliopsida</taxon>
        <taxon>Poales</taxon>
        <taxon>Poaceae</taxon>
        <taxon>PACMAD clade</taxon>
        <taxon>Arundinoideae</taxon>
        <taxon>Arundineae</taxon>
        <taxon>Arundo</taxon>
    </lineage>
</organism>
<sequence>MASEMVKAATREKLKEMDWGKNIEICELVAQDPGYACHSLLFPLPL</sequence>
<name>A0A0A9N1J3_ARUDO</name>
<dbReference type="PROSITE" id="PS50179">
    <property type="entry name" value="VHS"/>
    <property type="match status" value="1"/>
</dbReference>
<accession>A0A0A9N1J3</accession>
<dbReference type="InterPro" id="IPR002014">
    <property type="entry name" value="VHS_dom"/>
</dbReference>
<dbReference type="Gene3D" id="1.25.40.90">
    <property type="match status" value="1"/>
</dbReference>
<dbReference type="GO" id="GO:0035091">
    <property type="term" value="F:phosphatidylinositol binding"/>
    <property type="evidence" value="ECO:0007669"/>
    <property type="project" value="InterPro"/>
</dbReference>
<reference evidence="1" key="1">
    <citation type="submission" date="2014-09" db="EMBL/GenBank/DDBJ databases">
        <authorList>
            <person name="Magalhaes I.L.F."/>
            <person name="Oliveira U."/>
            <person name="Santos F.R."/>
            <person name="Vidigal T.H.D.A."/>
            <person name="Brescovit A.D."/>
            <person name="Santos A.J."/>
        </authorList>
    </citation>
    <scope>NUCLEOTIDE SEQUENCE</scope>
    <source>
        <tissue evidence="1">Shoot tissue taken approximately 20 cm above the soil surface</tissue>
    </source>
</reference>
<proteinExistence type="predicted"/>
<dbReference type="GO" id="GO:0043130">
    <property type="term" value="F:ubiquitin binding"/>
    <property type="evidence" value="ECO:0007669"/>
    <property type="project" value="InterPro"/>
</dbReference>
<dbReference type="InterPro" id="IPR008942">
    <property type="entry name" value="ENTH_VHS"/>
</dbReference>
<protein>
    <submittedName>
        <fullName evidence="1">Uncharacterized protein</fullName>
    </submittedName>
</protein>
<evidence type="ECO:0000313" key="1">
    <source>
        <dbReference type="EMBL" id="JAD39241.1"/>
    </source>
</evidence>
<dbReference type="AlphaFoldDB" id="A0A0A9N1J3"/>
<dbReference type="SUPFAM" id="SSF48464">
    <property type="entry name" value="ENTH/VHS domain"/>
    <property type="match status" value="1"/>
</dbReference>
<dbReference type="EMBL" id="GBRH01258654">
    <property type="protein sequence ID" value="JAD39241.1"/>
    <property type="molecule type" value="Transcribed_RNA"/>
</dbReference>
<reference evidence="1" key="2">
    <citation type="journal article" date="2015" name="Data Brief">
        <title>Shoot transcriptome of the giant reed, Arundo donax.</title>
        <authorList>
            <person name="Barrero R.A."/>
            <person name="Guerrero F.D."/>
            <person name="Moolhuijzen P."/>
            <person name="Goolsby J.A."/>
            <person name="Tidwell J."/>
            <person name="Bellgard S.E."/>
            <person name="Bellgard M.I."/>
        </authorList>
    </citation>
    <scope>NUCLEOTIDE SEQUENCE</scope>
    <source>
        <tissue evidence="1">Shoot tissue taken approximately 20 cm above the soil surface</tissue>
    </source>
</reference>